<dbReference type="PROSITE" id="PS51257">
    <property type="entry name" value="PROKAR_LIPOPROTEIN"/>
    <property type="match status" value="1"/>
</dbReference>
<name>A0ABX7RFH6_9GAMM</name>
<evidence type="ECO:0000256" key="2">
    <source>
        <dbReference type="ARBA" id="ARBA00007613"/>
    </source>
</evidence>
<dbReference type="Gene3D" id="1.20.1600.10">
    <property type="entry name" value="Outer membrane efflux proteins (OEP)"/>
    <property type="match status" value="1"/>
</dbReference>
<dbReference type="Pfam" id="PF02321">
    <property type="entry name" value="OEP"/>
    <property type="match status" value="2"/>
</dbReference>
<evidence type="ECO:0000313" key="13">
    <source>
        <dbReference type="EMBL" id="QSX76228.1"/>
    </source>
</evidence>
<feature type="compositionally biased region" description="Low complexity" evidence="12">
    <location>
        <begin position="481"/>
        <end position="507"/>
    </location>
</feature>
<feature type="region of interest" description="Disordered" evidence="12">
    <location>
        <begin position="481"/>
        <end position="514"/>
    </location>
</feature>
<organism evidence="13 14">
    <name type="scientific">Lysobacter arenosi</name>
    <dbReference type="NCBI Taxonomy" id="2795387"/>
    <lineage>
        <taxon>Bacteria</taxon>
        <taxon>Pseudomonadati</taxon>
        <taxon>Pseudomonadota</taxon>
        <taxon>Gammaproteobacteria</taxon>
        <taxon>Lysobacterales</taxon>
        <taxon>Lysobacteraceae</taxon>
        <taxon>Lysobacter</taxon>
    </lineage>
</organism>
<comment type="subcellular location">
    <subcellularLocation>
        <location evidence="10">Cell outer membrane</location>
        <topology evidence="10">Lipid-anchor</topology>
    </subcellularLocation>
    <subcellularLocation>
        <location evidence="1">Membrane</location>
    </subcellularLocation>
</comment>
<evidence type="ECO:0000256" key="10">
    <source>
        <dbReference type="RuleBase" id="RU362097"/>
    </source>
</evidence>
<evidence type="ECO:0000313" key="14">
    <source>
        <dbReference type="Proteomes" id="UP000663400"/>
    </source>
</evidence>
<proteinExistence type="inferred from homology"/>
<reference evidence="13 14" key="1">
    <citation type="submission" date="2021-02" db="EMBL/GenBank/DDBJ databases">
        <title>Lysobacter arenosi sp. nov., isolated from soil of gangwondo yeongwol, south Korea.</title>
        <authorList>
            <person name="Kim K.R."/>
            <person name="Kim K.H."/>
            <person name="Jeon C.O."/>
        </authorList>
    </citation>
    <scope>NUCLEOTIDE SEQUENCE [LARGE SCALE GENOMIC DNA]</scope>
    <source>
        <strain evidence="13 14">R7</strain>
    </source>
</reference>
<keyword evidence="14" id="KW-1185">Reference proteome</keyword>
<evidence type="ECO:0000256" key="7">
    <source>
        <dbReference type="ARBA" id="ARBA00023139"/>
    </source>
</evidence>
<dbReference type="PANTHER" id="PTHR30203:SF20">
    <property type="entry name" value="MULTIDRUG RESISTANCE OUTER MEMBRANE PROTEIN MDTP-RELATED"/>
    <property type="match status" value="1"/>
</dbReference>
<dbReference type="Proteomes" id="UP000663400">
    <property type="component" value="Chromosome"/>
</dbReference>
<evidence type="ECO:0000256" key="3">
    <source>
        <dbReference type="ARBA" id="ARBA00022452"/>
    </source>
</evidence>
<dbReference type="InterPro" id="IPR010131">
    <property type="entry name" value="MdtP/NodT-like"/>
</dbReference>
<comment type="similarity">
    <text evidence="2 10">Belongs to the outer membrane factor (OMF) (TC 1.B.17) family.</text>
</comment>
<keyword evidence="3 10" id="KW-1134">Transmembrane beta strand</keyword>
<keyword evidence="11" id="KW-0175">Coiled coil</keyword>
<evidence type="ECO:0000256" key="6">
    <source>
        <dbReference type="ARBA" id="ARBA00023136"/>
    </source>
</evidence>
<dbReference type="SUPFAM" id="SSF56954">
    <property type="entry name" value="Outer membrane efflux proteins (OEP)"/>
    <property type="match status" value="1"/>
</dbReference>
<dbReference type="InterPro" id="IPR003423">
    <property type="entry name" value="OMP_efflux"/>
</dbReference>
<keyword evidence="8 10" id="KW-0449">Lipoprotein</keyword>
<evidence type="ECO:0000256" key="8">
    <source>
        <dbReference type="ARBA" id="ARBA00023288"/>
    </source>
</evidence>
<dbReference type="NCBIfam" id="TIGR01845">
    <property type="entry name" value="outer_NodT"/>
    <property type="match status" value="1"/>
</dbReference>
<keyword evidence="4 10" id="KW-0812">Transmembrane</keyword>
<sequence length="514" mass="52845">MTPTALRPHRGLKPVLAALAVAVLVAGCASSRGLAPEGKPLDADSLQAQRSLSGAAASDAAFPAQDWWTSLGDAQLNALIAEALAGTPNLDAADARVRQAIAQAGLADAARKPTVGAAAQYSGVQLPETLAPPPIGGSYQGVGILNLSFSYTFDLWGGERARWQAAVGQARAAEVDAQAARLTLSSGIARTYVALAQAFAAHDVALADHERASELLDLGRQRVAAGLDNQLQIRQAESAVASAQQQIQASEHEIEVARNALAALLGKGPDRGRDIAQPGLLAAASPNVPSVVPSELLGHRPDVVAARWRVEASQQGIKASKAAFYPTVNLVAIAGVAAGNLGDLFSSDALIYGGGPALTLPIFDGGRLRNQLARSDADYDLAVASYNQTLVGALREVADALHAARSLDGQIVSATQARDAAQDAWKIATARYRAGLGTQLDVLAAQRPLLEADRILTVLRAQRLAASIDLDRALGGGLALNAPGSDTASNNAAPNNAAPDSAAPNNDFAKAPTP</sequence>
<evidence type="ECO:0000256" key="12">
    <source>
        <dbReference type="SAM" id="MobiDB-lite"/>
    </source>
</evidence>
<evidence type="ECO:0000256" key="4">
    <source>
        <dbReference type="ARBA" id="ARBA00022692"/>
    </source>
</evidence>
<dbReference type="EMBL" id="CP071517">
    <property type="protein sequence ID" value="QSX76228.1"/>
    <property type="molecule type" value="Genomic_DNA"/>
</dbReference>
<keyword evidence="7 10" id="KW-0564">Palmitate</keyword>
<evidence type="ECO:0000256" key="9">
    <source>
        <dbReference type="ARBA" id="ARBA00037313"/>
    </source>
</evidence>
<accession>A0ABX7RFH6</accession>
<protein>
    <submittedName>
        <fullName evidence="13">Efflux transporter outer membrane subunit</fullName>
    </submittedName>
</protein>
<keyword evidence="5" id="KW-0732">Signal</keyword>
<evidence type="ECO:0000256" key="5">
    <source>
        <dbReference type="ARBA" id="ARBA00022729"/>
    </source>
</evidence>
<dbReference type="PANTHER" id="PTHR30203">
    <property type="entry name" value="OUTER MEMBRANE CATION EFFLUX PROTEIN"/>
    <property type="match status" value="1"/>
</dbReference>
<dbReference type="RefSeq" id="WP_200605730.1">
    <property type="nucleotide sequence ID" value="NZ_CP071517.1"/>
</dbReference>
<dbReference type="Gene3D" id="2.20.200.10">
    <property type="entry name" value="Outer membrane efflux proteins (OEP)"/>
    <property type="match status" value="1"/>
</dbReference>
<gene>
    <name evidence="13" type="ORF">HIV01_006975</name>
</gene>
<keyword evidence="6 10" id="KW-0472">Membrane</keyword>
<comment type="function">
    <text evidence="9">Could be involved in resistance to puromycin, acriflavine and tetraphenylarsonium chloride.</text>
</comment>
<feature type="coiled-coil region" evidence="11">
    <location>
        <begin position="233"/>
        <end position="267"/>
    </location>
</feature>
<evidence type="ECO:0000256" key="11">
    <source>
        <dbReference type="SAM" id="Coils"/>
    </source>
</evidence>
<evidence type="ECO:0000256" key="1">
    <source>
        <dbReference type="ARBA" id="ARBA00004370"/>
    </source>
</evidence>